<dbReference type="SUPFAM" id="SSF48371">
    <property type="entry name" value="ARM repeat"/>
    <property type="match status" value="2"/>
</dbReference>
<dbReference type="Proteomes" id="UP000011668">
    <property type="component" value="Unassembled WGS sequence"/>
</dbReference>
<keyword evidence="3" id="KW-1185">Reference proteome</keyword>
<evidence type="ECO:0000256" key="1">
    <source>
        <dbReference type="SAM" id="MobiDB-lite"/>
    </source>
</evidence>
<gene>
    <name evidence="2" type="ORF">AG1IA_04382</name>
</gene>
<comment type="caution">
    <text evidence="2">The sequence shown here is derived from an EMBL/GenBank/DDBJ whole genome shotgun (WGS) entry which is preliminary data.</text>
</comment>
<dbReference type="InterPro" id="IPR016024">
    <property type="entry name" value="ARM-type_fold"/>
</dbReference>
<proteinExistence type="predicted"/>
<protein>
    <submittedName>
        <fullName evidence="2">Arm domain-containing protein</fullName>
    </submittedName>
</protein>
<dbReference type="HOGENOM" id="CLU_258152_0_0_1"/>
<feature type="compositionally biased region" description="Acidic residues" evidence="1">
    <location>
        <begin position="324"/>
        <end position="341"/>
    </location>
</feature>
<dbReference type="EMBL" id="AFRT01001034">
    <property type="protein sequence ID" value="ELU41587.1"/>
    <property type="molecule type" value="Genomic_DNA"/>
</dbReference>
<reference evidence="2 3" key="1">
    <citation type="journal article" date="2013" name="Nat. Commun.">
        <title>The evolution and pathogenic mechanisms of the rice sheath blight pathogen.</title>
        <authorList>
            <person name="Zheng A."/>
            <person name="Lin R."/>
            <person name="Xu L."/>
            <person name="Qin P."/>
            <person name="Tang C."/>
            <person name="Ai P."/>
            <person name="Zhang D."/>
            <person name="Liu Y."/>
            <person name="Sun Z."/>
            <person name="Feng H."/>
            <person name="Wang Y."/>
            <person name="Chen Y."/>
            <person name="Liang X."/>
            <person name="Fu R."/>
            <person name="Li Q."/>
            <person name="Zhang J."/>
            <person name="Yu X."/>
            <person name="Xie Z."/>
            <person name="Ding L."/>
            <person name="Guan P."/>
            <person name="Tang J."/>
            <person name="Liang Y."/>
            <person name="Wang S."/>
            <person name="Deng Q."/>
            <person name="Li S."/>
            <person name="Zhu J."/>
            <person name="Wang L."/>
            <person name="Liu H."/>
            <person name="Li P."/>
        </authorList>
    </citation>
    <scope>NUCLEOTIDE SEQUENCE [LARGE SCALE GENOMIC DNA]</scope>
    <source>
        <strain evidence="3">AG-1 IA</strain>
    </source>
</reference>
<evidence type="ECO:0000313" key="2">
    <source>
        <dbReference type="EMBL" id="ELU41587.1"/>
    </source>
</evidence>
<dbReference type="OrthoDB" id="5559898at2759"/>
<dbReference type="InterPro" id="IPR011989">
    <property type="entry name" value="ARM-like"/>
</dbReference>
<sequence>MANSQPVSDVRDAYSLLSELYMHLESYSWYRPVLVRRRQQNGQIRSPISILGGTLQHPSKVLATTGRKVIIYPDVANASASIAAAGLNKGGGNRARGYILNPAPLPATCEMKLQSSGLLFIFGMFSLASANPALRAGLDPNIPHPEAGVATPTAISHSIYSESVEPRREVIGCESARSLLGRILLPRPCSDDEPQAPTRRKNRVFRPRSALADGIQTVFYKGGGEVEPGMMRHSLQMRIRNPGQTTHVHLSGSERIKLLPLGGFRTYRSIPSTPTAASTLTFRNGPSARGIGHSTGIGISGPYICISLRQRNLTRGFNYAQGDETTEEWPPNEDDEDENECEEDKIQTRPIAVKEFIFATKPDLFEHLIGLSDDQSESADEDVLNAKAELIAELLGGYSPLKASLVPLIERLLVLSFREDLDDDPVSRAWGSVARYPIAELFYPDLEAQAAHEAMSKAFAAKIKSFNVLTPELKADEMDEDLRNEQRALINGLHNVTRTPLQPDAVVPFIESGALDALLTIVARGPLSPRGDESTLNSSLDDACTALSQLMDSAKPEILAQVLIDRRAVGPLIRQMTYMCHHEDLISASDIARSLVVLAKSSTTVLQQIVTEARNIVNADTNEFGPGAPVVLWKLLDYAADNGIEDLEEAVGYSRKYVPFFLSAIVPSASESILNAVGEALAARIDRPGRQLRDGISTPEQVEKIVQLVEYACTQSAPDISPAMFVLRELILPSSEKDTGGWVDSKEELRRANKDFWKTFAKIMKSRLDAACALAPEVTTQEPRDMVIEEPSEVGQEHMKNVKVLVQLVTEQYTAMALLPDLCEYLQTLLLNPSPLSRRAGLELLAAMTRDSSLAKDFAFVPDLIEGFKMAIAYTLTDPRKLLRAMALEWLNRLTAYRHPEAEDFSCHKPGVEFVLEVVTDDILLDMLNGTSDEVKVAAEMIQSMASRSVGTEVADRFKKNTRIVEALWKGVFWDEGKAPESQDQDISEDVFLCGNVESSSASALSAFLDPFEDLDSITQHISPHIDGISDKEWFEFHGIVEKFPAVASLAVLKPETQVLSTTAKMTTQIEQLPFAMQLFREFSLGMMLARAYIGQSDDVYPALVKVLQGEDESAKSLVLLDLDNLLFLSNVSKLRFMKEGGIKALLDIVVSDSDEVHTRYALDTLRHLLDNFPEGVQAAIDVGAVPILEPRRNPDNLFDRVGDVLGIIESHKDTPTIDRIEFTPEAYAELGKKLPDPAVLERLTRNFEASMDEKQLGIAAGLVPVLAGLLESSSNLEQVLKALNALLVIDGQGWQGFKIIQRAAERCGLPGLLEPLIESEDETVRELSEAVMNVVRPKSEDEP</sequence>
<organism evidence="2 3">
    <name type="scientific">Thanatephorus cucumeris (strain AG1-IA)</name>
    <name type="common">Rice sheath blight fungus</name>
    <name type="synonym">Rhizoctonia solani</name>
    <dbReference type="NCBI Taxonomy" id="983506"/>
    <lineage>
        <taxon>Eukaryota</taxon>
        <taxon>Fungi</taxon>
        <taxon>Dikarya</taxon>
        <taxon>Basidiomycota</taxon>
        <taxon>Agaricomycotina</taxon>
        <taxon>Agaricomycetes</taxon>
        <taxon>Cantharellales</taxon>
        <taxon>Ceratobasidiaceae</taxon>
        <taxon>Rhizoctonia</taxon>
        <taxon>Rhizoctonia solani AG-1</taxon>
    </lineage>
</organism>
<name>L8WXN3_THACA</name>
<evidence type="ECO:0000313" key="3">
    <source>
        <dbReference type="Proteomes" id="UP000011668"/>
    </source>
</evidence>
<dbReference type="Gene3D" id="1.25.10.10">
    <property type="entry name" value="Leucine-rich Repeat Variant"/>
    <property type="match status" value="1"/>
</dbReference>
<feature type="region of interest" description="Disordered" evidence="1">
    <location>
        <begin position="322"/>
        <end position="341"/>
    </location>
</feature>
<accession>L8WXN3</accession>